<dbReference type="OrthoDB" id="126324at2759"/>
<feature type="region of interest" description="Disordered" evidence="1">
    <location>
        <begin position="63"/>
        <end position="106"/>
    </location>
</feature>
<proteinExistence type="predicted"/>
<protein>
    <submittedName>
        <fullName evidence="2">Uncharacterized protein</fullName>
    </submittedName>
</protein>
<dbReference type="CDD" id="cd00303">
    <property type="entry name" value="retropepsin_like"/>
    <property type="match status" value="1"/>
</dbReference>
<comment type="caution">
    <text evidence="2">The sequence shown here is derived from an EMBL/GenBank/DDBJ whole genome shotgun (WGS) entry which is preliminary data.</text>
</comment>
<feature type="non-terminal residue" evidence="2">
    <location>
        <position position="291"/>
    </location>
</feature>
<dbReference type="InterPro" id="IPR021109">
    <property type="entry name" value="Peptidase_aspartic_dom_sf"/>
</dbReference>
<feature type="compositionally biased region" description="Polar residues" evidence="1">
    <location>
        <begin position="63"/>
        <end position="84"/>
    </location>
</feature>
<dbReference type="HOGENOM" id="CLU_958449_0_0_1"/>
<dbReference type="Pfam" id="PF13975">
    <property type="entry name" value="gag-asp_proteas"/>
    <property type="match status" value="1"/>
</dbReference>
<dbReference type="Gene3D" id="2.40.70.10">
    <property type="entry name" value="Acid Proteases"/>
    <property type="match status" value="1"/>
</dbReference>
<sequence>MKARCKLLMENLQPAVLREQIERLVDLERRDCRTDDVALFDLILEHAKAQHRYHQLNKENTPVAATSRPAKNQVSKSQKQPATTTDRRTKPGAPAGTRPTKAAKPPVDGCLVCGGAHWLKECPTATEEQRKEALDKFRAAKKQCVRSKAAKGTGSLKTVRINNLVEVMYLPDTGADRSIIPSCVVETLRTVQPDLDVLRLQNPVPVTLADGRAISCVEEVKVDLALTTTAGLVHVRDVMCLVLQSEEDELLLGKDTLHGLGIDVDAMLAQLAGDGPLSLEDDEFPLSDAIP</sequence>
<evidence type="ECO:0000313" key="2">
    <source>
        <dbReference type="EMBL" id="ETI37940.1"/>
    </source>
</evidence>
<name>V9EFG3_PHYNI</name>
<reference evidence="2 3" key="1">
    <citation type="submission" date="2013-11" db="EMBL/GenBank/DDBJ databases">
        <title>The Genome Sequence of Phytophthora parasitica P1569.</title>
        <authorList>
            <consortium name="The Broad Institute Genomics Platform"/>
            <person name="Russ C."/>
            <person name="Tyler B."/>
            <person name="Panabieres F."/>
            <person name="Shan W."/>
            <person name="Tripathy S."/>
            <person name="Grunwald N."/>
            <person name="Machado M."/>
            <person name="Johnson C.S."/>
            <person name="Arredondo F."/>
            <person name="Hong C."/>
            <person name="Coffey M."/>
            <person name="Young S.K."/>
            <person name="Zeng Q."/>
            <person name="Gargeya S."/>
            <person name="Fitzgerald M."/>
            <person name="Abouelleil A."/>
            <person name="Alvarado L."/>
            <person name="Chapman S.B."/>
            <person name="Gainer-Dewar J."/>
            <person name="Goldberg J."/>
            <person name="Griggs A."/>
            <person name="Gujja S."/>
            <person name="Hansen M."/>
            <person name="Howarth C."/>
            <person name="Imamovic A."/>
            <person name="Ireland A."/>
            <person name="Larimer J."/>
            <person name="McCowan C."/>
            <person name="Murphy C."/>
            <person name="Pearson M."/>
            <person name="Poon T.W."/>
            <person name="Priest M."/>
            <person name="Roberts A."/>
            <person name="Saif S."/>
            <person name="Shea T."/>
            <person name="Sykes S."/>
            <person name="Wortman J."/>
            <person name="Nusbaum C."/>
            <person name="Birren B."/>
        </authorList>
    </citation>
    <scope>NUCLEOTIDE SEQUENCE [LARGE SCALE GENOMIC DNA]</scope>
    <source>
        <strain evidence="2 3">P1569</strain>
    </source>
</reference>
<dbReference type="AlphaFoldDB" id="V9EFG3"/>
<gene>
    <name evidence="2" type="ORF">F443_16217</name>
</gene>
<organism evidence="2 3">
    <name type="scientific">Phytophthora nicotianae P1569</name>
    <dbReference type="NCBI Taxonomy" id="1317065"/>
    <lineage>
        <taxon>Eukaryota</taxon>
        <taxon>Sar</taxon>
        <taxon>Stramenopiles</taxon>
        <taxon>Oomycota</taxon>
        <taxon>Peronosporomycetes</taxon>
        <taxon>Peronosporales</taxon>
        <taxon>Peronosporaceae</taxon>
        <taxon>Phytophthora</taxon>
    </lineage>
</organism>
<evidence type="ECO:0000256" key="1">
    <source>
        <dbReference type="SAM" id="MobiDB-lite"/>
    </source>
</evidence>
<accession>V9EFG3</accession>
<evidence type="ECO:0000313" key="3">
    <source>
        <dbReference type="Proteomes" id="UP000018721"/>
    </source>
</evidence>
<keyword evidence="3" id="KW-1185">Reference proteome</keyword>
<dbReference type="Proteomes" id="UP000018721">
    <property type="component" value="Unassembled WGS sequence"/>
</dbReference>
<dbReference type="EMBL" id="ANIZ01002840">
    <property type="protein sequence ID" value="ETI37940.1"/>
    <property type="molecule type" value="Genomic_DNA"/>
</dbReference>